<evidence type="ECO:0000256" key="5">
    <source>
        <dbReference type="ARBA" id="ARBA00022692"/>
    </source>
</evidence>
<evidence type="ECO:0000256" key="7">
    <source>
        <dbReference type="ARBA" id="ARBA00023136"/>
    </source>
</evidence>
<keyword evidence="5 8" id="KW-0812">Transmembrane</keyword>
<feature type="transmembrane region" description="Helical" evidence="8">
    <location>
        <begin position="201"/>
        <end position="218"/>
    </location>
</feature>
<evidence type="ECO:0000256" key="6">
    <source>
        <dbReference type="ARBA" id="ARBA00022989"/>
    </source>
</evidence>
<gene>
    <name evidence="10" type="ORF">A2397_04050</name>
</gene>
<keyword evidence="4" id="KW-0808">Transferase</keyword>
<keyword evidence="3" id="KW-0328">Glycosyltransferase</keyword>
<reference evidence="10 11" key="1">
    <citation type="journal article" date="2016" name="Nat. Commun.">
        <title>Thousands of microbial genomes shed light on interconnected biogeochemical processes in an aquifer system.</title>
        <authorList>
            <person name="Anantharaman K."/>
            <person name="Brown C.T."/>
            <person name="Hug L.A."/>
            <person name="Sharon I."/>
            <person name="Castelle C.J."/>
            <person name="Probst A.J."/>
            <person name="Thomas B.C."/>
            <person name="Singh A."/>
            <person name="Wilkins M.J."/>
            <person name="Karaoz U."/>
            <person name="Brodie E.L."/>
            <person name="Williams K.H."/>
            <person name="Hubbard S.S."/>
            <person name="Banfield J.F."/>
        </authorList>
    </citation>
    <scope>NUCLEOTIDE SEQUENCE [LARGE SCALE GENOMIC DNA]</scope>
</reference>
<evidence type="ECO:0000256" key="3">
    <source>
        <dbReference type="ARBA" id="ARBA00022676"/>
    </source>
</evidence>
<proteinExistence type="predicted"/>
<evidence type="ECO:0000313" key="10">
    <source>
        <dbReference type="EMBL" id="OGD08703.1"/>
    </source>
</evidence>
<dbReference type="GO" id="GO:0005886">
    <property type="term" value="C:plasma membrane"/>
    <property type="evidence" value="ECO:0007669"/>
    <property type="project" value="UniProtKB-SubCell"/>
</dbReference>
<dbReference type="PANTHER" id="PTHR33908">
    <property type="entry name" value="MANNOSYLTRANSFERASE YKCB-RELATED"/>
    <property type="match status" value="1"/>
</dbReference>
<dbReference type="Pfam" id="PF13231">
    <property type="entry name" value="PMT_2"/>
    <property type="match status" value="1"/>
</dbReference>
<feature type="transmembrane region" description="Helical" evidence="8">
    <location>
        <begin position="351"/>
        <end position="369"/>
    </location>
</feature>
<sequence>MSKYFPLLLVIIAFGLFCRGFAFQSRYIYAHDSDLASWMVKDILVDHHLRLVGQETSSSGIFIGPLFYYSLIPFYLISGMDPIGSVAYSWIIGLFSVASIYYVFSRIHNPKIGLIAGLIHAVSYGISVNEREVVPTTPVMLWTVWFYYAVHRLMAGDKKSLWLLAFLFGLVWHLNLALGLLAIIVVIGLLLKRNHFHPRDLLMPLLIFVVMSLPLIIFEARHDYQQSRALMSTLSSIGSPKPGSPSLLTKFQKTASYAGKNVHAIYWLDGKLSPYFPLFLMFGLIWTKFKKPRFGIHLWIYGIWLAVYWIFFSLHPINLSEYYLNGINILWIAMAAHFLVLLMDTNNLGKAAAFVLITGFLAVNLNLQLTANYSKNGYIQKKAIIQAIKTDVLKRGIPCISVSYITNPGYNLGYRYFIYLSGLKTRPVTQKVPVYSIVFPLSLVDQVDQTFGDLGLIYPQYERYSPETAKIECVGQDSNLSDPMFGFTK</sequence>
<comment type="caution">
    <text evidence="10">The sequence shown here is derived from an EMBL/GenBank/DDBJ whole genome shotgun (WGS) entry which is preliminary data.</text>
</comment>
<name>A0A1F4ZQJ2_9BACT</name>
<keyword evidence="6 8" id="KW-1133">Transmembrane helix</keyword>
<dbReference type="EMBL" id="MEXR01000052">
    <property type="protein sequence ID" value="OGD08703.1"/>
    <property type="molecule type" value="Genomic_DNA"/>
</dbReference>
<dbReference type="GO" id="GO:0016763">
    <property type="term" value="F:pentosyltransferase activity"/>
    <property type="evidence" value="ECO:0007669"/>
    <property type="project" value="TreeGrafter"/>
</dbReference>
<evidence type="ECO:0000259" key="9">
    <source>
        <dbReference type="Pfam" id="PF13231"/>
    </source>
</evidence>
<comment type="subcellular location">
    <subcellularLocation>
        <location evidence="1">Cell membrane</location>
        <topology evidence="1">Multi-pass membrane protein</topology>
    </subcellularLocation>
</comment>
<evidence type="ECO:0000256" key="4">
    <source>
        <dbReference type="ARBA" id="ARBA00022679"/>
    </source>
</evidence>
<feature type="transmembrane region" description="Helical" evidence="8">
    <location>
        <begin position="59"/>
        <end position="78"/>
    </location>
</feature>
<feature type="transmembrane region" description="Helical" evidence="8">
    <location>
        <begin position="323"/>
        <end position="342"/>
    </location>
</feature>
<feature type="transmembrane region" description="Helical" evidence="8">
    <location>
        <begin position="133"/>
        <end position="150"/>
    </location>
</feature>
<feature type="transmembrane region" description="Helical" evidence="8">
    <location>
        <begin position="264"/>
        <end position="286"/>
    </location>
</feature>
<dbReference type="PANTHER" id="PTHR33908:SF11">
    <property type="entry name" value="MEMBRANE PROTEIN"/>
    <property type="match status" value="1"/>
</dbReference>
<dbReference type="STRING" id="1797263.A2397_04050"/>
<dbReference type="GO" id="GO:0009103">
    <property type="term" value="P:lipopolysaccharide biosynthetic process"/>
    <property type="evidence" value="ECO:0007669"/>
    <property type="project" value="UniProtKB-ARBA"/>
</dbReference>
<dbReference type="Proteomes" id="UP000176424">
    <property type="component" value="Unassembled WGS sequence"/>
</dbReference>
<dbReference type="AlphaFoldDB" id="A0A1F4ZQJ2"/>
<dbReference type="InterPro" id="IPR050297">
    <property type="entry name" value="LipidA_mod_glycosyltrf_83"/>
</dbReference>
<accession>A0A1F4ZQJ2</accession>
<feature type="domain" description="Glycosyltransferase RgtA/B/C/D-like" evidence="9">
    <location>
        <begin position="65"/>
        <end position="217"/>
    </location>
</feature>
<evidence type="ECO:0000256" key="8">
    <source>
        <dbReference type="SAM" id="Phobius"/>
    </source>
</evidence>
<evidence type="ECO:0000256" key="1">
    <source>
        <dbReference type="ARBA" id="ARBA00004651"/>
    </source>
</evidence>
<organism evidence="10 11">
    <name type="scientific">Candidatus Amesbacteria bacterium RIFOXYB1_FULL_44_23</name>
    <dbReference type="NCBI Taxonomy" id="1797263"/>
    <lineage>
        <taxon>Bacteria</taxon>
        <taxon>Candidatus Amesiibacteriota</taxon>
    </lineage>
</organism>
<evidence type="ECO:0000313" key="11">
    <source>
        <dbReference type="Proteomes" id="UP000176424"/>
    </source>
</evidence>
<dbReference type="InterPro" id="IPR038731">
    <property type="entry name" value="RgtA/B/C-like"/>
</dbReference>
<feature type="transmembrane region" description="Helical" evidence="8">
    <location>
        <begin position="298"/>
        <end position="317"/>
    </location>
</feature>
<protein>
    <recommendedName>
        <fullName evidence="9">Glycosyltransferase RgtA/B/C/D-like domain-containing protein</fullName>
    </recommendedName>
</protein>
<keyword evidence="7 8" id="KW-0472">Membrane</keyword>
<evidence type="ECO:0000256" key="2">
    <source>
        <dbReference type="ARBA" id="ARBA00022475"/>
    </source>
</evidence>
<feature type="transmembrane region" description="Helical" evidence="8">
    <location>
        <begin position="110"/>
        <end position="126"/>
    </location>
</feature>
<feature type="transmembrane region" description="Helical" evidence="8">
    <location>
        <begin position="162"/>
        <end position="189"/>
    </location>
</feature>
<feature type="transmembrane region" description="Helical" evidence="8">
    <location>
        <begin position="85"/>
        <end position="104"/>
    </location>
</feature>
<keyword evidence="2" id="KW-1003">Cell membrane</keyword>